<comment type="caution">
    <text evidence="2">The sequence shown here is derived from an EMBL/GenBank/DDBJ whole genome shotgun (WGS) entry which is preliminary data.</text>
</comment>
<feature type="region of interest" description="Disordered" evidence="1">
    <location>
        <begin position="13"/>
        <end position="53"/>
    </location>
</feature>
<evidence type="ECO:0000313" key="3">
    <source>
        <dbReference type="Proteomes" id="UP000708208"/>
    </source>
</evidence>
<evidence type="ECO:0000256" key="1">
    <source>
        <dbReference type="SAM" id="MobiDB-lite"/>
    </source>
</evidence>
<protein>
    <submittedName>
        <fullName evidence="2">Uncharacterized protein</fullName>
    </submittedName>
</protein>
<dbReference type="Proteomes" id="UP000708208">
    <property type="component" value="Unassembled WGS sequence"/>
</dbReference>
<gene>
    <name evidence="2" type="ORF">AFUS01_LOCUS31252</name>
</gene>
<organism evidence="2 3">
    <name type="scientific">Allacma fusca</name>
    <dbReference type="NCBI Taxonomy" id="39272"/>
    <lineage>
        <taxon>Eukaryota</taxon>
        <taxon>Metazoa</taxon>
        <taxon>Ecdysozoa</taxon>
        <taxon>Arthropoda</taxon>
        <taxon>Hexapoda</taxon>
        <taxon>Collembola</taxon>
        <taxon>Symphypleona</taxon>
        <taxon>Sminthuridae</taxon>
        <taxon>Allacma</taxon>
    </lineage>
</organism>
<evidence type="ECO:0000313" key="2">
    <source>
        <dbReference type="EMBL" id="CAG7820881.1"/>
    </source>
</evidence>
<feature type="non-terminal residue" evidence="2">
    <location>
        <position position="233"/>
    </location>
</feature>
<dbReference type="EMBL" id="CAJVCH010492986">
    <property type="protein sequence ID" value="CAG7820881.1"/>
    <property type="molecule type" value="Genomic_DNA"/>
</dbReference>
<keyword evidence="3" id="KW-1185">Reference proteome</keyword>
<accession>A0A8J2KW16</accession>
<dbReference type="AlphaFoldDB" id="A0A8J2KW16"/>
<name>A0A8J2KW16_9HEXA</name>
<reference evidence="2" key="1">
    <citation type="submission" date="2021-06" db="EMBL/GenBank/DDBJ databases">
        <authorList>
            <person name="Hodson N. C."/>
            <person name="Mongue J. A."/>
            <person name="Jaron S. K."/>
        </authorList>
    </citation>
    <scope>NUCLEOTIDE SEQUENCE</scope>
</reference>
<sequence>KVVVRKEVEVNGASQKDIVGDEAGSEIVPPAAAAADTEDTRGDIVSNGEDGTCSDKDEVEEKSYCLICGLNLDDCMDTEKEDSDEEEFQPAKYEQFLSECFRMDKVSRDEDRTDEQNNFCRECQQQIIRLFELHTSMKEAVKMYDQERDKVALNIVSTFLNHSKPIDDFPMDLHKDSVSKRWKKVYTGEDSKEREIYKMVKERESKAASRVKRFQKLKGSFRARNAILDVKDA</sequence>
<feature type="non-terminal residue" evidence="2">
    <location>
        <position position="1"/>
    </location>
</feature>
<proteinExistence type="predicted"/>